<proteinExistence type="predicted"/>
<dbReference type="AlphaFoldDB" id="A0AAU9JSB5"/>
<organism evidence="2 3">
    <name type="scientific">Blepharisma stoltei</name>
    <dbReference type="NCBI Taxonomy" id="1481888"/>
    <lineage>
        <taxon>Eukaryota</taxon>
        <taxon>Sar</taxon>
        <taxon>Alveolata</taxon>
        <taxon>Ciliophora</taxon>
        <taxon>Postciliodesmatophora</taxon>
        <taxon>Heterotrichea</taxon>
        <taxon>Heterotrichida</taxon>
        <taxon>Blepharismidae</taxon>
        <taxon>Blepharisma</taxon>
    </lineage>
</organism>
<feature type="region of interest" description="Disordered" evidence="1">
    <location>
        <begin position="1"/>
        <end position="30"/>
    </location>
</feature>
<feature type="compositionally biased region" description="Polar residues" evidence="1">
    <location>
        <begin position="87"/>
        <end position="97"/>
    </location>
</feature>
<dbReference type="EMBL" id="CAJZBQ010000046">
    <property type="protein sequence ID" value="CAG9328893.1"/>
    <property type="molecule type" value="Genomic_DNA"/>
</dbReference>
<sequence length="137" mass="15164">MSQTLQEFSQSVSSISRSTPTPEFMSSSPLSGILLEKSQSVPRKSQNLEIDVTFFKSSSTTSTSKSSENSEINPTPSPKKDIKTNEIGIQTDDSVPMTTPGMKTRKSSRLALFHEESVQKLKRKIKETEPGIKKIKL</sequence>
<feature type="region of interest" description="Disordered" evidence="1">
    <location>
        <begin position="55"/>
        <end position="108"/>
    </location>
</feature>
<protein>
    <submittedName>
        <fullName evidence="2">Uncharacterized protein</fullName>
    </submittedName>
</protein>
<name>A0AAU9JSB5_9CILI</name>
<keyword evidence="3" id="KW-1185">Reference proteome</keyword>
<accession>A0AAU9JSB5</accession>
<feature type="compositionally biased region" description="Low complexity" evidence="1">
    <location>
        <begin position="55"/>
        <end position="67"/>
    </location>
</feature>
<dbReference type="Proteomes" id="UP001162131">
    <property type="component" value="Unassembled WGS sequence"/>
</dbReference>
<evidence type="ECO:0000313" key="3">
    <source>
        <dbReference type="Proteomes" id="UP001162131"/>
    </source>
</evidence>
<evidence type="ECO:0000313" key="2">
    <source>
        <dbReference type="EMBL" id="CAG9328893.1"/>
    </source>
</evidence>
<reference evidence="2" key="1">
    <citation type="submission" date="2021-09" db="EMBL/GenBank/DDBJ databases">
        <authorList>
            <consortium name="AG Swart"/>
            <person name="Singh M."/>
            <person name="Singh A."/>
            <person name="Seah K."/>
            <person name="Emmerich C."/>
        </authorList>
    </citation>
    <scope>NUCLEOTIDE SEQUENCE</scope>
    <source>
        <strain evidence="2">ATCC30299</strain>
    </source>
</reference>
<comment type="caution">
    <text evidence="2">The sequence shown here is derived from an EMBL/GenBank/DDBJ whole genome shotgun (WGS) entry which is preliminary data.</text>
</comment>
<gene>
    <name evidence="2" type="ORF">BSTOLATCC_MIC46875</name>
</gene>
<evidence type="ECO:0000256" key="1">
    <source>
        <dbReference type="SAM" id="MobiDB-lite"/>
    </source>
</evidence>